<sequence>MVLANTSVARIAIARRSLPLPSQFAGDGGHMAQDALVRESAAAVAMRRVRRSTGQWFDVARNIIEFDNLIDAHTDLANRKRCRRFR</sequence>
<dbReference type="AlphaFoldDB" id="A0A1A0VEA4"/>
<evidence type="ECO:0000313" key="1">
    <source>
        <dbReference type="EMBL" id="OBB81582.1"/>
    </source>
</evidence>
<reference evidence="2" key="1">
    <citation type="submission" date="2016-06" db="EMBL/GenBank/DDBJ databases">
        <authorList>
            <person name="Sutton G."/>
            <person name="Brinkac L."/>
            <person name="Sanka R."/>
            <person name="Adams M."/>
            <person name="Lau E."/>
            <person name="Mehaffy C."/>
            <person name="Tameris M."/>
            <person name="Hatherill M."/>
            <person name="Hanekom W."/>
            <person name="Mahomed H."/>
            <person name="Mcshane H."/>
        </authorList>
    </citation>
    <scope>NUCLEOTIDE SEQUENCE [LARGE SCALE GENOMIC DNA]</scope>
    <source>
        <strain evidence="2">852002-10433_SCH5171157</strain>
    </source>
</reference>
<protein>
    <submittedName>
        <fullName evidence="1">Uncharacterized protein</fullName>
    </submittedName>
</protein>
<accession>A0A1A0VEA4</accession>
<evidence type="ECO:0000313" key="2">
    <source>
        <dbReference type="Proteomes" id="UP000094008"/>
    </source>
</evidence>
<organism evidence="1 2">
    <name type="scientific">Mycolicibacterium peregrinum</name>
    <name type="common">Mycobacterium peregrinum</name>
    <dbReference type="NCBI Taxonomy" id="43304"/>
    <lineage>
        <taxon>Bacteria</taxon>
        <taxon>Bacillati</taxon>
        <taxon>Actinomycetota</taxon>
        <taxon>Actinomycetes</taxon>
        <taxon>Mycobacteriales</taxon>
        <taxon>Mycobacteriaceae</taxon>
        <taxon>Mycolicibacterium</taxon>
    </lineage>
</organism>
<name>A0A1A0VEA4_MYCPR</name>
<comment type="caution">
    <text evidence="1">The sequence shown here is derived from an EMBL/GenBank/DDBJ whole genome shotgun (WGS) entry which is preliminary data.</text>
</comment>
<gene>
    <name evidence="1" type="ORF">A5779_10350</name>
</gene>
<proteinExistence type="predicted"/>
<dbReference type="Proteomes" id="UP000094008">
    <property type="component" value="Unassembled WGS sequence"/>
</dbReference>
<dbReference type="EMBL" id="LZSY01000181">
    <property type="protein sequence ID" value="OBB81582.1"/>
    <property type="molecule type" value="Genomic_DNA"/>
</dbReference>